<evidence type="ECO:0000256" key="6">
    <source>
        <dbReference type="PROSITE-ProRule" id="PRU00169"/>
    </source>
</evidence>
<dbReference type="AlphaFoldDB" id="A0A0G1XEL9"/>
<evidence type="ECO:0000313" key="9">
    <source>
        <dbReference type="Proteomes" id="UP000034445"/>
    </source>
</evidence>
<dbReference type="Proteomes" id="UP000034445">
    <property type="component" value="Unassembled WGS sequence"/>
</dbReference>
<protein>
    <submittedName>
        <fullName evidence="8">Two component transcriptional regulator, winged helix family</fullName>
    </submittedName>
</protein>
<dbReference type="GO" id="GO:0000156">
    <property type="term" value="F:phosphorelay response regulator activity"/>
    <property type="evidence" value="ECO:0007669"/>
    <property type="project" value="TreeGrafter"/>
</dbReference>
<accession>A0A0G1XEL9</accession>
<dbReference type="GO" id="GO:0032993">
    <property type="term" value="C:protein-DNA complex"/>
    <property type="evidence" value="ECO:0007669"/>
    <property type="project" value="TreeGrafter"/>
</dbReference>
<dbReference type="GO" id="GO:0005829">
    <property type="term" value="C:cytosol"/>
    <property type="evidence" value="ECO:0007669"/>
    <property type="project" value="TreeGrafter"/>
</dbReference>
<dbReference type="GO" id="GO:0000976">
    <property type="term" value="F:transcription cis-regulatory region binding"/>
    <property type="evidence" value="ECO:0007669"/>
    <property type="project" value="TreeGrafter"/>
</dbReference>
<dbReference type="PROSITE" id="PS50110">
    <property type="entry name" value="RESPONSE_REGULATORY"/>
    <property type="match status" value="1"/>
</dbReference>
<keyword evidence="3" id="KW-0805">Transcription regulation</keyword>
<dbReference type="PANTHER" id="PTHR48111">
    <property type="entry name" value="REGULATOR OF RPOS"/>
    <property type="match status" value="1"/>
</dbReference>
<keyword evidence="2" id="KW-0902">Two-component regulatory system</keyword>
<evidence type="ECO:0000256" key="1">
    <source>
        <dbReference type="ARBA" id="ARBA00022553"/>
    </source>
</evidence>
<dbReference type="EMBL" id="LCRF01000066">
    <property type="protein sequence ID" value="KKW29698.1"/>
    <property type="molecule type" value="Genomic_DNA"/>
</dbReference>
<dbReference type="InterPro" id="IPR011006">
    <property type="entry name" value="CheY-like_superfamily"/>
</dbReference>
<proteinExistence type="predicted"/>
<dbReference type="GO" id="GO:0006355">
    <property type="term" value="P:regulation of DNA-templated transcription"/>
    <property type="evidence" value="ECO:0007669"/>
    <property type="project" value="TreeGrafter"/>
</dbReference>
<evidence type="ECO:0000256" key="2">
    <source>
        <dbReference type="ARBA" id="ARBA00023012"/>
    </source>
</evidence>
<evidence type="ECO:0000259" key="7">
    <source>
        <dbReference type="PROSITE" id="PS50110"/>
    </source>
</evidence>
<dbReference type="Pfam" id="PF00072">
    <property type="entry name" value="Response_reg"/>
    <property type="match status" value="1"/>
</dbReference>
<feature type="domain" description="Response regulatory" evidence="7">
    <location>
        <begin position="5"/>
        <end position="122"/>
    </location>
</feature>
<comment type="caution">
    <text evidence="8">The sequence shown here is derived from an EMBL/GenBank/DDBJ whole genome shotgun (WGS) entry which is preliminary data.</text>
</comment>
<reference evidence="8 9" key="1">
    <citation type="journal article" date="2015" name="Nature">
        <title>rRNA introns, odd ribosomes, and small enigmatic genomes across a large radiation of phyla.</title>
        <authorList>
            <person name="Brown C.T."/>
            <person name="Hug L.A."/>
            <person name="Thomas B.C."/>
            <person name="Sharon I."/>
            <person name="Castelle C.J."/>
            <person name="Singh A."/>
            <person name="Wilkins M.J."/>
            <person name="Williams K.H."/>
            <person name="Banfield J.F."/>
        </authorList>
    </citation>
    <scope>NUCLEOTIDE SEQUENCE [LARGE SCALE GENOMIC DNA]</scope>
</reference>
<sequence length="127" mass="14150">MKQHTVALIEDDRSLSDILAAELKKAGLVAHQGFNGEEGLKLIESHKPDLILLDITMPKMDGIAMLRELRKREDGKRQTPVFVLTNLDDFGKIAEATELGALGYLQKSEWHLDDVIKKVKETLGISS</sequence>
<dbReference type="InterPro" id="IPR001789">
    <property type="entry name" value="Sig_transdc_resp-reg_receiver"/>
</dbReference>
<evidence type="ECO:0000313" key="8">
    <source>
        <dbReference type="EMBL" id="KKW29698.1"/>
    </source>
</evidence>
<dbReference type="Gene3D" id="3.40.50.2300">
    <property type="match status" value="1"/>
</dbReference>
<dbReference type="InterPro" id="IPR039420">
    <property type="entry name" value="WalR-like"/>
</dbReference>
<evidence type="ECO:0000256" key="3">
    <source>
        <dbReference type="ARBA" id="ARBA00023015"/>
    </source>
</evidence>
<keyword evidence="4" id="KW-0238">DNA-binding</keyword>
<name>A0A0G1XEL9_9BACT</name>
<keyword evidence="1 6" id="KW-0597">Phosphoprotein</keyword>
<feature type="modified residue" description="4-aspartylphosphate" evidence="6">
    <location>
        <position position="54"/>
    </location>
</feature>
<organism evidence="8 9">
    <name type="scientific">Candidatus Kaiserbacteria bacterium GW2011_GWC2_52_8b</name>
    <dbReference type="NCBI Taxonomy" id="1618676"/>
    <lineage>
        <taxon>Bacteria</taxon>
        <taxon>Candidatus Kaiseribacteriota</taxon>
    </lineage>
</organism>
<dbReference type="SMART" id="SM00448">
    <property type="entry name" value="REC"/>
    <property type="match status" value="1"/>
</dbReference>
<keyword evidence="5" id="KW-0804">Transcription</keyword>
<dbReference type="CDD" id="cd00156">
    <property type="entry name" value="REC"/>
    <property type="match status" value="1"/>
</dbReference>
<evidence type="ECO:0000256" key="4">
    <source>
        <dbReference type="ARBA" id="ARBA00023125"/>
    </source>
</evidence>
<gene>
    <name evidence="8" type="ORF">UY74_C0066G0007</name>
</gene>
<dbReference type="PANTHER" id="PTHR48111:SF1">
    <property type="entry name" value="TWO-COMPONENT RESPONSE REGULATOR ORR33"/>
    <property type="match status" value="1"/>
</dbReference>
<evidence type="ECO:0000256" key="5">
    <source>
        <dbReference type="ARBA" id="ARBA00023163"/>
    </source>
</evidence>
<dbReference type="SUPFAM" id="SSF52172">
    <property type="entry name" value="CheY-like"/>
    <property type="match status" value="1"/>
</dbReference>